<organism evidence="2">
    <name type="scientific">Psilocybe cubensis</name>
    <name type="common">Psychedelic mushroom</name>
    <name type="synonym">Stropharia cubensis</name>
    <dbReference type="NCBI Taxonomy" id="181762"/>
    <lineage>
        <taxon>Eukaryota</taxon>
        <taxon>Fungi</taxon>
        <taxon>Dikarya</taxon>
        <taxon>Basidiomycota</taxon>
        <taxon>Agaricomycotina</taxon>
        <taxon>Agaricomycetes</taxon>
        <taxon>Agaricomycetidae</taxon>
        <taxon>Agaricales</taxon>
        <taxon>Agaricineae</taxon>
        <taxon>Strophariaceae</taxon>
        <taxon>Psilocybe</taxon>
    </lineage>
</organism>
<feature type="compositionally biased region" description="Polar residues" evidence="1">
    <location>
        <begin position="21"/>
        <end position="38"/>
    </location>
</feature>
<feature type="region of interest" description="Disordered" evidence="1">
    <location>
        <begin position="2143"/>
        <end position="2179"/>
    </location>
</feature>
<name>A0A8H8CS71_PSICU</name>
<feature type="region of interest" description="Disordered" evidence="1">
    <location>
        <begin position="1931"/>
        <end position="1952"/>
    </location>
</feature>
<feature type="compositionally biased region" description="Low complexity" evidence="1">
    <location>
        <begin position="1196"/>
        <end position="1214"/>
    </location>
</feature>
<feature type="compositionally biased region" description="Low complexity" evidence="1">
    <location>
        <begin position="2241"/>
        <end position="2253"/>
    </location>
</feature>
<feature type="compositionally biased region" description="Polar residues" evidence="1">
    <location>
        <begin position="1936"/>
        <end position="1951"/>
    </location>
</feature>
<evidence type="ECO:0000313" key="2">
    <source>
        <dbReference type="EMBL" id="KAG5174859.1"/>
    </source>
</evidence>
<evidence type="ECO:0000256" key="1">
    <source>
        <dbReference type="SAM" id="MobiDB-lite"/>
    </source>
</evidence>
<feature type="region of interest" description="Disordered" evidence="1">
    <location>
        <begin position="215"/>
        <end position="428"/>
    </location>
</feature>
<feature type="compositionally biased region" description="Low complexity" evidence="1">
    <location>
        <begin position="648"/>
        <end position="682"/>
    </location>
</feature>
<feature type="compositionally biased region" description="Polar residues" evidence="1">
    <location>
        <begin position="386"/>
        <end position="397"/>
    </location>
</feature>
<feature type="compositionally biased region" description="Low complexity" evidence="1">
    <location>
        <begin position="591"/>
        <end position="613"/>
    </location>
</feature>
<feature type="compositionally biased region" description="Basic and acidic residues" evidence="1">
    <location>
        <begin position="365"/>
        <end position="382"/>
    </location>
</feature>
<sequence length="2536" mass="273094">MLSSIPRLSKGPAPLSSSSSTNNQQPVRPPRNSSLQAQTTTTSTPHANTARIPSIRLITATPSASGLSSSEASTSFARALEESWDAMAPTSASIPVLPSPLAPKSAVGGAGADAGVKRKLVPKKSKLSILGMGLGSNRDRKSEERAKDLSDVVRRVGLSDSGVLNDASFSYSTGGKGGFEIYVDPSHVDPDIGEIVLVKKKKSRVALDGVRWGASSSGGVGGAMGEVTNVPKVSKEAAKEAGRDAKEKAKAEEKEKEKWWTTIGRGRKDSKDKKEKENKISHKPPEPFSKAQAQGSQSRMRFNSLDSGMLLNPKPSSPTPQFPTMSNNSNMSNVPPFSGYPISSRPPAPSKIVPMPTEEDEENQEAERRSLASQRERERERAGSVATMNSTYSYNGNGTRSRSGTLSSTVGGMLAPPGAQASGDSLNAQNQGSIALRAIRSVRSLARIGSWAQLKNMPAPGPEDTEELGMQPKDEKKMKKKGKKAKTAEGEKNEQEKEGKKKKKGTKKGKANKENVETATKAQPIRQSTSSFEVGALTSSPGGPSTAVSPVSMEFTNNQLNVGNAKTLGAKKSSGMLLGLGYPSTMRLPNSSSMRVGSSASSIGAPGSSDAPGLAPSPIITSNANAQANANDNRLSVESAYAYATCRPSSMLSSGSSLRPLSTTSTNSRMSSSSGHSGSGASVRWDEQGLQTVREMRRKERESREMEGDAEKDEKKERRSSKESRRSSEGRKRTALMDVFPEVRRSLDGAAAVSGTQAEENVQEDERADEMEEDPEEEARYRKRQKERDSASIKRFSYPILTIEEATADGHGKPDDWDDVISGYESGSADGCSEELGFKEEKPVVDATPVKKARARPLSEQMLGRSRPKPMYEDEEGVLSILDAATNDLALLINNLDLQATPSTPDMTPLRPSASMSPSPTPVSTLEKAKAIDNGSPTTAASKKRRLVADSPLGAKSVVKNSSASNAQTMRPELLRQMSTSSISSLRPYAQSRGYPPKPSGQAQGSTMAAPASVAPLNISSKANATGNQTNASLIAKQITPWATLIKGLSPVKEKNTPSPSSSLRMKKTSAVPTPPSAGMGTFRPGHKRTMTPGPEPEPEPVLQPLRPARSRLVVKAKMHTSPETKMAVDENGNIKNDMLHPRAPSSLTFGSRSSSRAAGSVRSSEEFAGSLTPVFQRIQEFESIQKGDDANLGVSKSSRGSRSSKGSRSSYGSQITSNLSYANNVEEEELRIPISREMRRALGMSGTMGGSDVSMYRDEAEAELDASDPDSDVPNELRCILAAGSGAEDEDSDMDNGVDESYMDPDMDMEIGTVMEAARSRPHEALPALPLDLNFDTGLSLPVFRAELVDAHDNHFDVDVDPSEDDDTKKSFDFTGELQKLNESGGSDRRSFVEQLENAFRTPAKVDLRYDFGVDLAVPPPVPALPLHLASAAEQRDESSDVHEEDSAGVSAGMSSGGDGDVESSSGFDGFTESGSHLVDMQFPSLNTNMNTKSRVEDVPQDTKSQFDMFSASESRIVDVKAPSLLQAAETTSSDKTDNLSPIIKRKLASSTSSRTSETSEGELNTSFKFGGLPRSESSTSLPKDAKPLTLSDIIPPPSHARSLSGIDMDSFMLDGLEDDSVLRSIYNKIVSEQPPARPRVSSDPGDVVQHQASALEMKRRSIYKADSRPVSGISFEGFSSFDEVRRGFEFHNERPAFYPPAGNTSSSYSRSTSAAASAAVAAASRRAPHARHESVFSIASVSSFGHVINPGSADPFEFGLPSLQERPSSEDMTNSFSIAMSDNVDDTFAYLAHKPRRRVESDASSFYFNAPQSRHIRGHRRRESNMSVSSQAPPISLYNRSFAHHRRNDSSNGSFSFSYYHHRRNDSTASSSSVAMSYVKHGANGGLSAWARHRRDQSVDSVMSDFSAMHLGRPGIGDKMFDNAALDHGPLPSISASPPESATASQHHFSLSRRRSFDSILDEEQRSSMGEDSLFEKTGYRSSISESVFGDDLAHQLQGGLLPPNHFRPLSMLSAHSVHSPIREDDTMISMLGGGHVRRRSVGSIVEASPCVRVEKRKHSAVQDLGSHFYKGKEHYESPNKARIVEKPSIASTSSFQFGGERMIKAQRGLLERQSLEEHCLVGDGEDLSASYHAVPVFTRPAPATRSRSSTCTSSSSGGDTPPLSASDGSSISGGSQSSIDLAQINIALSNATHPMSTVARNHARTRARARGAGHRRRYSKSHVSRSSVYETIEEELQSSHSSPAHSLPSKKSSDDPTTTQGVFIVDSDTASLNSRPEESTWDDERGIVALRKYYALRDEAQTTVTESRRLWSDTPFSIFAIQSFQAPGSPAGMQALLQHSVQNYGPLPSELRPHRRTRTSSRPSPYPQGRSSKATLSPEKKRSTAFEKDDQCTPVLQQVSLNQNRDTKTAKASTKNAPFLSELKPFSPLVIDDTEPKRENAFGLAPNARPRVGSNARRTALGWTKRSTGTSKSSTDQKENVSMGTIATPGENLRLNRPRPRGRPTPGGRTPASAAAANRPPVTAVPTSRTIRI</sequence>
<proteinExistence type="predicted"/>
<feature type="region of interest" description="Disordered" evidence="1">
    <location>
        <begin position="1051"/>
        <end position="1104"/>
    </location>
</feature>
<feature type="region of interest" description="Disordered" evidence="1">
    <location>
        <begin position="982"/>
        <end position="1009"/>
    </location>
</feature>
<feature type="compositionally biased region" description="Low complexity" evidence="1">
    <location>
        <begin position="2147"/>
        <end position="2159"/>
    </location>
</feature>
<feature type="region of interest" description="Disordered" evidence="1">
    <location>
        <begin position="1"/>
        <end position="72"/>
    </location>
</feature>
<feature type="region of interest" description="Disordered" evidence="1">
    <location>
        <begin position="588"/>
        <end position="621"/>
    </location>
</feature>
<feature type="region of interest" description="Disordered" evidence="1">
    <location>
        <begin position="2202"/>
        <end position="2284"/>
    </location>
</feature>
<feature type="compositionally biased region" description="Polar residues" evidence="1">
    <location>
        <begin position="291"/>
        <end position="306"/>
    </location>
</feature>
<feature type="region of interest" description="Disordered" evidence="1">
    <location>
        <begin position="1128"/>
        <end position="1168"/>
    </location>
</feature>
<feature type="region of interest" description="Disordered" evidence="1">
    <location>
        <begin position="807"/>
        <end position="871"/>
    </location>
</feature>
<feature type="compositionally biased region" description="Basic and acidic residues" evidence="1">
    <location>
        <begin position="2381"/>
        <end position="2394"/>
    </location>
</feature>
<feature type="region of interest" description="Disordered" evidence="1">
    <location>
        <begin position="448"/>
        <end position="551"/>
    </location>
</feature>
<feature type="region of interest" description="Disordered" evidence="1">
    <location>
        <begin position="2466"/>
        <end position="2536"/>
    </location>
</feature>
<feature type="compositionally biased region" description="Basic residues" evidence="1">
    <location>
        <begin position="2204"/>
        <end position="2226"/>
    </location>
</feature>
<protein>
    <submittedName>
        <fullName evidence="2">Uncharacterized protein</fullName>
    </submittedName>
</protein>
<feature type="compositionally biased region" description="Polar residues" evidence="1">
    <location>
        <begin position="914"/>
        <end position="924"/>
    </location>
</feature>
<feature type="compositionally biased region" description="Low complexity" evidence="1">
    <location>
        <begin position="1146"/>
        <end position="1163"/>
    </location>
</feature>
<comment type="caution">
    <text evidence="2">The sequence shown here is derived from an EMBL/GenBank/DDBJ whole genome shotgun (WGS) entry which is preliminary data.</text>
</comment>
<feature type="compositionally biased region" description="Basic residues" evidence="1">
    <location>
        <begin position="500"/>
        <end position="510"/>
    </location>
</feature>
<feature type="compositionally biased region" description="Low complexity" evidence="1">
    <location>
        <begin position="59"/>
        <end position="72"/>
    </location>
</feature>
<feature type="compositionally biased region" description="Low complexity" evidence="1">
    <location>
        <begin position="2467"/>
        <end position="2477"/>
    </location>
</feature>
<reference evidence="2" key="1">
    <citation type="submission" date="2021-02" db="EMBL/GenBank/DDBJ databases">
        <title>Psilocybe cubensis genome.</title>
        <authorList>
            <person name="Mckernan K.J."/>
            <person name="Crawford S."/>
            <person name="Trippe A."/>
            <person name="Kane L.T."/>
            <person name="Mclaughlin S."/>
        </authorList>
    </citation>
    <scope>NUCLEOTIDE SEQUENCE [LARGE SCALE GENOMIC DNA]</scope>
    <source>
        <strain evidence="2">MGC-MH-2018</strain>
    </source>
</reference>
<feature type="compositionally biased region" description="Basic and acidic residues" evidence="1">
    <location>
        <begin position="694"/>
        <end position="732"/>
    </location>
</feature>
<feature type="compositionally biased region" description="Polar residues" evidence="1">
    <location>
        <begin position="517"/>
        <end position="551"/>
    </location>
</feature>
<feature type="compositionally biased region" description="Basic and acidic residues" evidence="1">
    <location>
        <begin position="266"/>
        <end position="285"/>
    </location>
</feature>
<accession>A0A8H8CS71</accession>
<feature type="region of interest" description="Disordered" evidence="1">
    <location>
        <begin position="899"/>
        <end position="954"/>
    </location>
</feature>
<feature type="compositionally biased region" description="Acidic residues" evidence="1">
    <location>
        <begin position="761"/>
        <end position="777"/>
    </location>
</feature>
<feature type="compositionally biased region" description="Low complexity" evidence="1">
    <location>
        <begin position="2167"/>
        <end position="2179"/>
    </location>
</feature>
<feature type="compositionally biased region" description="Basic and acidic residues" evidence="1">
    <location>
        <begin position="1435"/>
        <end position="1447"/>
    </location>
</feature>
<feature type="compositionally biased region" description="Low complexity" evidence="1">
    <location>
        <begin position="1551"/>
        <end position="1564"/>
    </location>
</feature>
<feature type="region of interest" description="Disordered" evidence="1">
    <location>
        <begin position="2347"/>
        <end position="2394"/>
    </location>
</feature>
<feature type="compositionally biased region" description="Basic and acidic residues" evidence="1">
    <location>
        <begin position="233"/>
        <end position="259"/>
    </location>
</feature>
<feature type="compositionally biased region" description="Basic and acidic residues" evidence="1">
    <location>
        <begin position="486"/>
        <end position="499"/>
    </location>
</feature>
<gene>
    <name evidence="2" type="ORF">JR316_001528</name>
</gene>
<dbReference type="OrthoDB" id="2563277at2759"/>
<feature type="compositionally biased region" description="Low complexity" evidence="1">
    <location>
        <begin position="398"/>
        <end position="412"/>
    </location>
</feature>
<feature type="region of interest" description="Disordered" evidence="1">
    <location>
        <begin position="648"/>
        <end position="791"/>
    </location>
</feature>
<dbReference type="EMBL" id="JAFIQS010000001">
    <property type="protein sequence ID" value="KAG5174859.1"/>
    <property type="molecule type" value="Genomic_DNA"/>
</dbReference>
<feature type="region of interest" description="Disordered" evidence="1">
    <location>
        <begin position="1549"/>
        <end position="1599"/>
    </location>
</feature>
<feature type="region of interest" description="Disordered" evidence="1">
    <location>
        <begin position="1190"/>
        <end position="1216"/>
    </location>
</feature>
<feature type="region of interest" description="Disordered" evidence="1">
    <location>
        <begin position="1432"/>
        <end position="1474"/>
    </location>
</feature>